<dbReference type="Gene3D" id="3.40.50.1460">
    <property type="match status" value="1"/>
</dbReference>
<evidence type="ECO:0000313" key="4">
    <source>
        <dbReference type="Proteomes" id="UP001610446"/>
    </source>
</evidence>
<comment type="similarity">
    <text evidence="1">Belongs to the peptidase C14B family.</text>
</comment>
<proteinExistence type="inferred from homology"/>
<evidence type="ECO:0000259" key="2">
    <source>
        <dbReference type="Pfam" id="PF00656"/>
    </source>
</evidence>
<comment type="caution">
    <text evidence="3">The sequence shown here is derived from an EMBL/GenBank/DDBJ whole genome shotgun (WGS) entry which is preliminary data.</text>
</comment>
<name>A0ABR4JLT4_9EURO</name>
<dbReference type="InterPro" id="IPR050452">
    <property type="entry name" value="Metacaspase"/>
</dbReference>
<organism evidence="3 4">
    <name type="scientific">Aspergillus pseudoustus</name>
    <dbReference type="NCBI Taxonomy" id="1810923"/>
    <lineage>
        <taxon>Eukaryota</taxon>
        <taxon>Fungi</taxon>
        <taxon>Dikarya</taxon>
        <taxon>Ascomycota</taxon>
        <taxon>Pezizomycotina</taxon>
        <taxon>Eurotiomycetes</taxon>
        <taxon>Eurotiomycetidae</taxon>
        <taxon>Eurotiales</taxon>
        <taxon>Aspergillaceae</taxon>
        <taxon>Aspergillus</taxon>
        <taxon>Aspergillus subgen. Nidulantes</taxon>
    </lineage>
</organism>
<protein>
    <submittedName>
        <fullName evidence="3">Caspase domain-containing protein</fullName>
    </submittedName>
</protein>
<feature type="domain" description="Peptidase C14 caspase" evidence="2">
    <location>
        <begin position="10"/>
        <end position="286"/>
    </location>
</feature>
<dbReference type="Pfam" id="PF00656">
    <property type="entry name" value="Peptidase_C14"/>
    <property type="match status" value="1"/>
</dbReference>
<evidence type="ECO:0000256" key="1">
    <source>
        <dbReference type="ARBA" id="ARBA00009005"/>
    </source>
</evidence>
<dbReference type="InterPro" id="IPR011600">
    <property type="entry name" value="Pept_C14_caspase"/>
</dbReference>
<dbReference type="PANTHER" id="PTHR48104">
    <property type="entry name" value="METACASPASE-4"/>
    <property type="match status" value="1"/>
</dbReference>
<accession>A0ABR4JLT4</accession>
<gene>
    <name evidence="3" type="ORF">BJY01DRAFT_218021</name>
</gene>
<dbReference type="Proteomes" id="UP001610446">
    <property type="component" value="Unassembled WGS sequence"/>
</dbReference>
<keyword evidence="4" id="KW-1185">Reference proteome</keyword>
<dbReference type="PANTHER" id="PTHR48104:SF30">
    <property type="entry name" value="METACASPASE-1"/>
    <property type="match status" value="1"/>
</dbReference>
<dbReference type="EMBL" id="JBFXLU010000115">
    <property type="protein sequence ID" value="KAL2840993.1"/>
    <property type="molecule type" value="Genomic_DNA"/>
</dbReference>
<reference evidence="3 4" key="1">
    <citation type="submission" date="2024-07" db="EMBL/GenBank/DDBJ databases">
        <title>Section-level genome sequencing and comparative genomics of Aspergillus sections Usti and Cavernicolus.</title>
        <authorList>
            <consortium name="Lawrence Berkeley National Laboratory"/>
            <person name="Nybo J.L."/>
            <person name="Vesth T.C."/>
            <person name="Theobald S."/>
            <person name="Frisvad J.C."/>
            <person name="Larsen T.O."/>
            <person name="Kjaerboelling I."/>
            <person name="Rothschild-Mancinelli K."/>
            <person name="Lyhne E.K."/>
            <person name="Kogle M.E."/>
            <person name="Barry K."/>
            <person name="Clum A."/>
            <person name="Na H."/>
            <person name="Ledsgaard L."/>
            <person name="Lin J."/>
            <person name="Lipzen A."/>
            <person name="Kuo A."/>
            <person name="Riley R."/>
            <person name="Mondo S."/>
            <person name="Labutti K."/>
            <person name="Haridas S."/>
            <person name="Pangalinan J."/>
            <person name="Salamov A.A."/>
            <person name="Simmons B.A."/>
            <person name="Magnuson J.K."/>
            <person name="Chen J."/>
            <person name="Drula E."/>
            <person name="Henrissat B."/>
            <person name="Wiebenga A."/>
            <person name="Lubbers R.J."/>
            <person name="Gomes A.C."/>
            <person name="Makela M.R."/>
            <person name="Stajich J."/>
            <person name="Grigoriev I.V."/>
            <person name="Mortensen U.H."/>
            <person name="De Vries R.P."/>
            <person name="Baker S.E."/>
            <person name="Andersen M.R."/>
        </authorList>
    </citation>
    <scope>NUCLEOTIDE SEQUENCE [LARGE SCALE GENOMIC DNA]</scope>
    <source>
        <strain evidence="3 4">CBS 123904</strain>
    </source>
</reference>
<sequence length="677" mass="75860">MDEPTHLITHHAILIGVNDYLHRPLKGCVRDVQNIKRCLKDKLHDAVEIETLTTSQTDEVRSFISAMSGTPWPSYANTTSIIEKVTERARPGSYVYIHYSGHGTQKPPSGDFSNESTGDLALVLQSGPDGREQYLWGFELASKLKTMADKGLVVTLVLDCCFSGSVYRDDDDDDDFSSRFLPYDAKRICDEDSTMRSSPSSSDFRDADMYPNWLLNPNQYAILAACGPRGKAWEPKFGGVKHGALSYLLVDVLERVGLSAKHKGIYDHLRAQFQKHGLPQYPVFYGNPNQGFFGETNAAVPMSIRPKELSDSGSQASRPGYSPASVPIIAKGDGTLILQAGSAHGISAGDEFTLFPLCTPGSGSQADITARVILLTALTSNLELHDRKNLSELKTGWMATSLTRLALRQFTIRLDPGVTKLSQWLTALKDRSLQVYNTANMSTYAFNVVLNNNNYRLLNESGQEIIKRKQDSTTIDQLNDIIHHLAQFRLMRELHNENTTDSFRQSFKVHVHHKGSSAKHDTPIEILHDTKLELFLENQGTNVLYFFIYDLGPSWQVENMNRGTYIVVEPASDQTKHVTSENVMSSSSKNRPGHIERKRLRMRIPERLLDEGRHSCEDIIKVFVTHQPTSFDLLELPRLGETAMAKPSATDGERMSWEGNELEDWAALNFPIRVVLE</sequence>
<evidence type="ECO:0000313" key="3">
    <source>
        <dbReference type="EMBL" id="KAL2840993.1"/>
    </source>
</evidence>